<dbReference type="PANTHER" id="PTHR30535:SF34">
    <property type="entry name" value="MOLYBDATE-BINDING PROTEIN MOLA"/>
    <property type="match status" value="1"/>
</dbReference>
<dbReference type="Gene3D" id="3.40.50.1980">
    <property type="entry name" value="Nitrogenase molybdenum iron protein domain"/>
    <property type="match status" value="2"/>
</dbReference>
<dbReference type="Proteomes" id="UP000199112">
    <property type="component" value="Unassembled WGS sequence"/>
</dbReference>
<dbReference type="NCBIfam" id="TIGR04281">
    <property type="entry name" value="peripla_PGF_1"/>
    <property type="match status" value="1"/>
</dbReference>
<dbReference type="RefSeq" id="WP_076577806.1">
    <property type="nucleotide sequence ID" value="NZ_FNWL01000001.1"/>
</dbReference>
<dbReference type="EMBL" id="FNWL01000001">
    <property type="protein sequence ID" value="SEH10745.1"/>
    <property type="molecule type" value="Genomic_DNA"/>
</dbReference>
<name>A0A1H6FLP4_9EURY</name>
<proteinExistence type="predicted"/>
<keyword evidence="2" id="KW-1133">Transmembrane helix</keyword>
<dbReference type="PROSITE" id="PS50983">
    <property type="entry name" value="FE_B12_PBP"/>
    <property type="match status" value="1"/>
</dbReference>
<reference evidence="5" key="1">
    <citation type="submission" date="2016-10" db="EMBL/GenBank/DDBJ databases">
        <authorList>
            <person name="Varghese N."/>
            <person name="Submissions S."/>
        </authorList>
    </citation>
    <scope>NUCLEOTIDE SEQUENCE [LARGE SCALE GENOMIC DNA]</scope>
    <source>
        <strain evidence="5">CGMCC 1.8981</strain>
    </source>
</reference>
<dbReference type="AlphaFoldDB" id="A0A1H6FLP4"/>
<keyword evidence="5" id="KW-1185">Reference proteome</keyword>
<dbReference type="OrthoDB" id="214567at2157"/>
<dbReference type="InterPro" id="IPR050902">
    <property type="entry name" value="ABC_Transporter_SBP"/>
</dbReference>
<feature type="domain" description="Fe/B12 periplasmic-binding" evidence="3">
    <location>
        <begin position="73"/>
        <end position="323"/>
    </location>
</feature>
<dbReference type="InterPro" id="IPR002491">
    <property type="entry name" value="ABC_transptr_periplasmic_BD"/>
</dbReference>
<organism evidence="4 5">
    <name type="scientific">Natronorubrum sediminis</name>
    <dbReference type="NCBI Taxonomy" id="640943"/>
    <lineage>
        <taxon>Archaea</taxon>
        <taxon>Methanobacteriati</taxon>
        <taxon>Methanobacteriota</taxon>
        <taxon>Stenosarchaea group</taxon>
        <taxon>Halobacteria</taxon>
        <taxon>Halobacteriales</taxon>
        <taxon>Natrialbaceae</taxon>
        <taxon>Natronorubrum</taxon>
    </lineage>
</organism>
<evidence type="ECO:0000259" key="3">
    <source>
        <dbReference type="PROSITE" id="PS50983"/>
    </source>
</evidence>
<dbReference type="PANTHER" id="PTHR30535">
    <property type="entry name" value="VITAMIN B12-BINDING PROTEIN"/>
    <property type="match status" value="1"/>
</dbReference>
<sequence length="367" mass="38810">MRPIAALVVAVFVATAAFAPAAAAGATTHATPETSTSAGDVTPSIQDDTVCEYPLEMTDATGETVTIDEEPEEVVALQPSDAQTTYEIGAQEQVVGMPIGEFTDYLDVEDHATDITEDDGVTTDAEQVIDLDPDVVVADETALSQEGLIDQLRDEADLTVFVVEDANSIDDVTENVALTGQLVGECEGATDTVEEMDDRLEDAEPDIDESPTAYFAMDEEGYTAGPGSFNHDVLEAAGFENIAEDAGVEEWGEIDPEMVVEADPDVIIYPDYQDEPPIPDAVEATTAAEEENFVPVNDNLMNQPGPMIVETVEDLADEAEAHESDAEGADDADDADDGDESEPIPGFGVPAAVAAALLAVGFLVRFR</sequence>
<accession>A0A1H6FLP4</accession>
<feature type="region of interest" description="Disordered" evidence="1">
    <location>
        <begin position="318"/>
        <end position="346"/>
    </location>
</feature>
<feature type="region of interest" description="Disordered" evidence="1">
    <location>
        <begin position="24"/>
        <end position="45"/>
    </location>
</feature>
<evidence type="ECO:0000256" key="1">
    <source>
        <dbReference type="SAM" id="MobiDB-lite"/>
    </source>
</evidence>
<dbReference type="Pfam" id="PF01497">
    <property type="entry name" value="Peripla_BP_2"/>
    <property type="match status" value="1"/>
</dbReference>
<feature type="compositionally biased region" description="Acidic residues" evidence="1">
    <location>
        <begin position="326"/>
        <end position="342"/>
    </location>
</feature>
<dbReference type="SUPFAM" id="SSF53807">
    <property type="entry name" value="Helical backbone' metal receptor"/>
    <property type="match status" value="1"/>
</dbReference>
<evidence type="ECO:0000313" key="4">
    <source>
        <dbReference type="EMBL" id="SEH10745.1"/>
    </source>
</evidence>
<keyword evidence="2" id="KW-0812">Transmembrane</keyword>
<evidence type="ECO:0000313" key="5">
    <source>
        <dbReference type="Proteomes" id="UP000199112"/>
    </source>
</evidence>
<feature type="compositionally biased region" description="Polar residues" evidence="1">
    <location>
        <begin position="32"/>
        <end position="45"/>
    </location>
</feature>
<keyword evidence="2" id="KW-0472">Membrane</keyword>
<protein>
    <submittedName>
        <fullName evidence="4">Iron complex transport system substrate-binding protein</fullName>
    </submittedName>
</protein>
<dbReference type="GeneID" id="30955270"/>
<dbReference type="InterPro" id="IPR026469">
    <property type="entry name" value="Peripla_PGF_1"/>
</dbReference>
<dbReference type="GO" id="GO:0071281">
    <property type="term" value="P:cellular response to iron ion"/>
    <property type="evidence" value="ECO:0007669"/>
    <property type="project" value="TreeGrafter"/>
</dbReference>
<feature type="transmembrane region" description="Helical" evidence="2">
    <location>
        <begin position="347"/>
        <end position="366"/>
    </location>
</feature>
<evidence type="ECO:0000256" key="2">
    <source>
        <dbReference type="SAM" id="Phobius"/>
    </source>
</evidence>
<gene>
    <name evidence="4" type="ORF">SAMN04487967_0041</name>
</gene>